<protein>
    <submittedName>
        <fullName evidence="8">NCS2 family permease</fullName>
    </submittedName>
</protein>
<dbReference type="PANTHER" id="PTHR43337">
    <property type="entry name" value="XANTHINE/URACIL PERMEASE C887.17-RELATED"/>
    <property type="match status" value="1"/>
</dbReference>
<feature type="transmembrane region" description="Helical" evidence="7">
    <location>
        <begin position="388"/>
        <end position="412"/>
    </location>
</feature>
<dbReference type="Pfam" id="PF00860">
    <property type="entry name" value="Xan_ur_permease"/>
    <property type="match status" value="1"/>
</dbReference>
<dbReference type="GO" id="GO:0012505">
    <property type="term" value="C:endomembrane system"/>
    <property type="evidence" value="ECO:0007669"/>
    <property type="project" value="UniProtKB-SubCell"/>
</dbReference>
<feature type="transmembrane region" description="Helical" evidence="7">
    <location>
        <begin position="357"/>
        <end position="376"/>
    </location>
</feature>
<evidence type="ECO:0000256" key="4">
    <source>
        <dbReference type="ARBA" id="ARBA00022692"/>
    </source>
</evidence>
<dbReference type="InterPro" id="IPR006043">
    <property type="entry name" value="NCS2"/>
</dbReference>
<evidence type="ECO:0000313" key="8">
    <source>
        <dbReference type="EMBL" id="RGD73115.1"/>
    </source>
</evidence>
<comment type="similarity">
    <text evidence="2">Belongs to the nucleobase:cation symporter-2 (NCS2) (TC 2.A.40) family. Azg-like subfamily.</text>
</comment>
<dbReference type="PANTHER" id="PTHR43337:SF1">
    <property type="entry name" value="XANTHINE_URACIL PERMEASE C887.17-RELATED"/>
    <property type="match status" value="1"/>
</dbReference>
<evidence type="ECO:0000256" key="7">
    <source>
        <dbReference type="SAM" id="Phobius"/>
    </source>
</evidence>
<keyword evidence="4 7" id="KW-0812">Transmembrane</keyword>
<feature type="transmembrane region" description="Helical" evidence="7">
    <location>
        <begin position="330"/>
        <end position="351"/>
    </location>
</feature>
<organism evidence="8 9">
    <name type="scientific">Faecalicoccus pleomorphus</name>
    <dbReference type="NCBI Taxonomy" id="1323"/>
    <lineage>
        <taxon>Bacteria</taxon>
        <taxon>Bacillati</taxon>
        <taxon>Bacillota</taxon>
        <taxon>Erysipelotrichia</taxon>
        <taxon>Erysipelotrichales</taxon>
        <taxon>Erysipelotrichaceae</taxon>
        <taxon>Faecalicoccus</taxon>
    </lineage>
</organism>
<keyword evidence="3" id="KW-0813">Transport</keyword>
<evidence type="ECO:0000256" key="1">
    <source>
        <dbReference type="ARBA" id="ARBA00004127"/>
    </source>
</evidence>
<evidence type="ECO:0000256" key="5">
    <source>
        <dbReference type="ARBA" id="ARBA00022989"/>
    </source>
</evidence>
<accession>A0A3E3DVD6</accession>
<evidence type="ECO:0000256" key="2">
    <source>
        <dbReference type="ARBA" id="ARBA00005697"/>
    </source>
</evidence>
<feature type="transmembrane region" description="Helical" evidence="7">
    <location>
        <begin position="180"/>
        <end position="197"/>
    </location>
</feature>
<dbReference type="Proteomes" id="UP000260721">
    <property type="component" value="Unassembled WGS sequence"/>
</dbReference>
<keyword evidence="5 7" id="KW-1133">Transmembrane helix</keyword>
<comment type="caution">
    <text evidence="8">The sequence shown here is derived from an EMBL/GenBank/DDBJ whole genome shotgun (WGS) entry which is preliminary data.</text>
</comment>
<dbReference type="RefSeq" id="WP_117447202.1">
    <property type="nucleotide sequence ID" value="NZ_CAMNNH010000074.1"/>
</dbReference>
<feature type="transmembrane region" description="Helical" evidence="7">
    <location>
        <begin position="109"/>
        <end position="131"/>
    </location>
</feature>
<feature type="transmembrane region" description="Helical" evidence="7">
    <location>
        <begin position="248"/>
        <end position="275"/>
    </location>
</feature>
<dbReference type="InterPro" id="IPR045018">
    <property type="entry name" value="Azg-like"/>
</dbReference>
<gene>
    <name evidence="8" type="ORF">DXC78_11790</name>
</gene>
<evidence type="ECO:0000256" key="6">
    <source>
        <dbReference type="ARBA" id="ARBA00023136"/>
    </source>
</evidence>
<sequence>MKDTLKRFFKIDERHSNLKTEMIAGITTFMTMAYILVVQPALMVGNAPSLIDVNGILITKEAIVVTCAVVSGLITLLMACYANLPFALATGMGSNALFGGMLVNGEISFGGIMSMTLISGSIFLLLTLFGIRDLIVKTIPSNLKIAIGTAIGFYVAYLGFKNSGIGTFVNGISRGDFTQPSVYLALLGLIIIAVLTAKKVTGAILIGILVVTVLGIPLGVTTVPESLFKVPSFEGLSNVVFQFDWKSVLTWSAVPLIFTAFCGDFFSTLGTILGVGAKAGMLDEKGNFPDIQKPFLVDAIGTCVGACTGNTVITTFVESSAGVEAGGRTGFASVITALIFFAMVLFSPLVLMIPNAATGPALIFVGFLMVQGIKNIDFSDFTEAFGPFAMIMFTIFTGSIAGGISSGIIAHVLIKTLTGHYKEVHPFLYILCIPLVCYFIF</sequence>
<feature type="transmembrane region" description="Helical" evidence="7">
    <location>
        <begin position="62"/>
        <end position="79"/>
    </location>
</feature>
<feature type="transmembrane region" description="Helical" evidence="7">
    <location>
        <begin position="86"/>
        <end position="103"/>
    </location>
</feature>
<name>A0A3E3DVD6_9FIRM</name>
<feature type="transmembrane region" description="Helical" evidence="7">
    <location>
        <begin position="204"/>
        <end position="228"/>
    </location>
</feature>
<feature type="transmembrane region" description="Helical" evidence="7">
    <location>
        <begin position="21"/>
        <end position="42"/>
    </location>
</feature>
<dbReference type="GO" id="GO:0005345">
    <property type="term" value="F:purine nucleobase transmembrane transporter activity"/>
    <property type="evidence" value="ECO:0007669"/>
    <property type="project" value="TreeGrafter"/>
</dbReference>
<reference evidence="8 9" key="1">
    <citation type="submission" date="2018-08" db="EMBL/GenBank/DDBJ databases">
        <title>A genome reference for cultivated species of the human gut microbiota.</title>
        <authorList>
            <person name="Zou Y."/>
            <person name="Xue W."/>
            <person name="Luo G."/>
        </authorList>
    </citation>
    <scope>NUCLEOTIDE SEQUENCE [LARGE SCALE GENOMIC DNA]</scope>
    <source>
        <strain evidence="8 9">TF08-11</strain>
    </source>
</reference>
<evidence type="ECO:0000256" key="3">
    <source>
        <dbReference type="ARBA" id="ARBA00022448"/>
    </source>
</evidence>
<dbReference type="EMBL" id="QUSK01000035">
    <property type="protein sequence ID" value="RGD73115.1"/>
    <property type="molecule type" value="Genomic_DNA"/>
</dbReference>
<dbReference type="AlphaFoldDB" id="A0A3E3DVD6"/>
<feature type="transmembrane region" description="Helical" evidence="7">
    <location>
        <begin position="424"/>
        <end position="440"/>
    </location>
</feature>
<proteinExistence type="inferred from homology"/>
<comment type="subcellular location">
    <subcellularLocation>
        <location evidence="1">Endomembrane system</location>
        <topology evidence="1">Multi-pass membrane protein</topology>
    </subcellularLocation>
</comment>
<dbReference type="GO" id="GO:0005886">
    <property type="term" value="C:plasma membrane"/>
    <property type="evidence" value="ECO:0007669"/>
    <property type="project" value="TreeGrafter"/>
</dbReference>
<evidence type="ECO:0000313" key="9">
    <source>
        <dbReference type="Proteomes" id="UP000260721"/>
    </source>
</evidence>
<feature type="transmembrane region" description="Helical" evidence="7">
    <location>
        <begin position="143"/>
        <end position="160"/>
    </location>
</feature>
<keyword evidence="6 7" id="KW-0472">Membrane</keyword>